<feature type="active site" evidence="5">
    <location>
        <position position="267"/>
    </location>
</feature>
<dbReference type="InterPro" id="IPR044086">
    <property type="entry name" value="LUC3-like"/>
</dbReference>
<evidence type="ECO:0000313" key="8">
    <source>
        <dbReference type="EMBL" id="KAK8859610.1"/>
    </source>
</evidence>
<dbReference type="Pfam" id="PF00171">
    <property type="entry name" value="Aldedh"/>
    <property type="match status" value="1"/>
</dbReference>
<dbReference type="PROSITE" id="PS00070">
    <property type="entry name" value="ALDEHYDE_DEHYDR_CYS"/>
    <property type="match status" value="1"/>
</dbReference>
<dbReference type="CDD" id="cd07106">
    <property type="entry name" value="ALDH_AldA-AAD23400"/>
    <property type="match status" value="1"/>
</dbReference>
<evidence type="ECO:0000256" key="3">
    <source>
        <dbReference type="ARBA" id="ARBA00024226"/>
    </source>
</evidence>
<reference evidence="8 9" key="1">
    <citation type="journal article" date="2024" name="IMA Fungus">
        <title>Apiospora arundinis, a panoply of carbohydrate-active enzymes and secondary metabolites.</title>
        <authorList>
            <person name="Sorensen T."/>
            <person name="Petersen C."/>
            <person name="Muurmann A.T."/>
            <person name="Christiansen J.V."/>
            <person name="Brundto M.L."/>
            <person name="Overgaard C.K."/>
            <person name="Boysen A.T."/>
            <person name="Wollenberg R.D."/>
            <person name="Larsen T.O."/>
            <person name="Sorensen J.L."/>
            <person name="Nielsen K.L."/>
            <person name="Sondergaard T.E."/>
        </authorList>
    </citation>
    <scope>NUCLEOTIDE SEQUENCE [LARGE SCALE GENOMIC DNA]</scope>
    <source>
        <strain evidence="8 9">AAU 773</strain>
    </source>
</reference>
<name>A0ABR2IAA8_9PEZI</name>
<dbReference type="EC" id="1.2.1.3" evidence="3"/>
<evidence type="ECO:0000256" key="1">
    <source>
        <dbReference type="ARBA" id="ARBA00009986"/>
    </source>
</evidence>
<accession>A0ABR2IAA8</accession>
<feature type="domain" description="Aldehyde dehydrogenase" evidence="7">
    <location>
        <begin position="43"/>
        <end position="494"/>
    </location>
</feature>
<dbReference type="InterPro" id="IPR016160">
    <property type="entry name" value="Ald_DH_CS_CYS"/>
</dbReference>
<evidence type="ECO:0000259" key="7">
    <source>
        <dbReference type="Pfam" id="PF00171"/>
    </source>
</evidence>
<sequence>MSFTGSKTNGSSYEKMDPASYKLDDFENTFRNVIDNELTTTAKTRRAVDPSTAQPLGEVPVSTQEDVDRAVKAAQAAFPAWRSLSTDDRMGYLLRFADAIEANQDGLGPLLGRETGKPPPGVAMELAQLGGLIRQVITLRLEEEVVEDGPERKAIRRYVPLGVGVGIVAWNFPIGLGIVKLAVALLVGNTFIWKPSPYSPYTALKVVEIAARVFPKGVLQALSGEEDLGPLLTAHPDVAKVSFTGSVATGKKVMAACAGTLKRVTLELGGNDAAIICADADLATVVPKIATFAYINSGQVCLAIKRVYVHESIYDTFLKAFVEFVKTFQVGKSTESSSTLGPVQNSMQYNKLRELYGEVSKSGLTVPLGGDVPPAESNNGGFFLTPTVVDNPPDNSRIVAEEQFGPIVPLLKWSDEEDVLRRANATTLGLGGSVWSKDLERAERIARRIESGTVWVNTHFEITPEVAFGGHKQSGIGVEQGLEGLKGWCNHQSVWVRKN</sequence>
<evidence type="ECO:0000256" key="6">
    <source>
        <dbReference type="RuleBase" id="RU003345"/>
    </source>
</evidence>
<comment type="catalytic activity">
    <reaction evidence="4">
        <text>an aldehyde + NAD(+) + H2O = a carboxylate + NADH + 2 H(+)</text>
        <dbReference type="Rhea" id="RHEA:16185"/>
        <dbReference type="ChEBI" id="CHEBI:15377"/>
        <dbReference type="ChEBI" id="CHEBI:15378"/>
        <dbReference type="ChEBI" id="CHEBI:17478"/>
        <dbReference type="ChEBI" id="CHEBI:29067"/>
        <dbReference type="ChEBI" id="CHEBI:57540"/>
        <dbReference type="ChEBI" id="CHEBI:57945"/>
        <dbReference type="EC" id="1.2.1.3"/>
    </reaction>
</comment>
<dbReference type="Proteomes" id="UP001390339">
    <property type="component" value="Unassembled WGS sequence"/>
</dbReference>
<dbReference type="Gene3D" id="3.40.309.10">
    <property type="entry name" value="Aldehyde Dehydrogenase, Chain A, domain 2"/>
    <property type="match status" value="1"/>
</dbReference>
<keyword evidence="9" id="KW-1185">Reference proteome</keyword>
<evidence type="ECO:0000256" key="5">
    <source>
        <dbReference type="PROSITE-ProRule" id="PRU10007"/>
    </source>
</evidence>
<dbReference type="InterPro" id="IPR016162">
    <property type="entry name" value="Ald_DH_N"/>
</dbReference>
<dbReference type="PROSITE" id="PS00687">
    <property type="entry name" value="ALDEHYDE_DEHYDR_GLU"/>
    <property type="match status" value="1"/>
</dbReference>
<evidence type="ECO:0000256" key="2">
    <source>
        <dbReference type="ARBA" id="ARBA00023002"/>
    </source>
</evidence>
<dbReference type="Gene3D" id="3.40.605.10">
    <property type="entry name" value="Aldehyde Dehydrogenase, Chain A, domain 1"/>
    <property type="match status" value="1"/>
</dbReference>
<dbReference type="InterPro" id="IPR016163">
    <property type="entry name" value="Ald_DH_C"/>
</dbReference>
<protein>
    <recommendedName>
        <fullName evidence="3">aldehyde dehydrogenase (NAD(+))</fullName>
        <ecNumber evidence="3">1.2.1.3</ecNumber>
    </recommendedName>
</protein>
<evidence type="ECO:0000256" key="4">
    <source>
        <dbReference type="ARBA" id="ARBA00049194"/>
    </source>
</evidence>
<dbReference type="EMBL" id="JAPCWZ010000006">
    <property type="protein sequence ID" value="KAK8859610.1"/>
    <property type="molecule type" value="Genomic_DNA"/>
</dbReference>
<dbReference type="InterPro" id="IPR015590">
    <property type="entry name" value="Aldehyde_DH_dom"/>
</dbReference>
<comment type="caution">
    <text evidence="8">The sequence shown here is derived from an EMBL/GenBank/DDBJ whole genome shotgun (WGS) entry which is preliminary data.</text>
</comment>
<dbReference type="SUPFAM" id="SSF53720">
    <property type="entry name" value="ALDH-like"/>
    <property type="match status" value="1"/>
</dbReference>
<gene>
    <name evidence="8" type="ORF">PGQ11_010344</name>
</gene>
<dbReference type="PANTHER" id="PTHR11699">
    <property type="entry name" value="ALDEHYDE DEHYDROGENASE-RELATED"/>
    <property type="match status" value="1"/>
</dbReference>
<dbReference type="InterPro" id="IPR029510">
    <property type="entry name" value="Ald_DH_CS_GLU"/>
</dbReference>
<evidence type="ECO:0000313" key="9">
    <source>
        <dbReference type="Proteomes" id="UP001390339"/>
    </source>
</evidence>
<comment type="similarity">
    <text evidence="1 6">Belongs to the aldehyde dehydrogenase family.</text>
</comment>
<dbReference type="InterPro" id="IPR016161">
    <property type="entry name" value="Ald_DH/histidinol_DH"/>
</dbReference>
<proteinExistence type="inferred from homology"/>
<keyword evidence="2 6" id="KW-0560">Oxidoreductase</keyword>
<organism evidence="8 9">
    <name type="scientific">Apiospora arundinis</name>
    <dbReference type="NCBI Taxonomy" id="335852"/>
    <lineage>
        <taxon>Eukaryota</taxon>
        <taxon>Fungi</taxon>
        <taxon>Dikarya</taxon>
        <taxon>Ascomycota</taxon>
        <taxon>Pezizomycotina</taxon>
        <taxon>Sordariomycetes</taxon>
        <taxon>Xylariomycetidae</taxon>
        <taxon>Amphisphaeriales</taxon>
        <taxon>Apiosporaceae</taxon>
        <taxon>Apiospora</taxon>
    </lineage>
</organism>